<evidence type="ECO:0000313" key="3">
    <source>
        <dbReference type="Proteomes" id="UP001501169"/>
    </source>
</evidence>
<reference evidence="2 3" key="1">
    <citation type="journal article" date="2019" name="Int. J. Syst. Evol. Microbiol.">
        <title>The Global Catalogue of Microorganisms (GCM) 10K type strain sequencing project: providing services to taxonomists for standard genome sequencing and annotation.</title>
        <authorList>
            <consortium name="The Broad Institute Genomics Platform"/>
            <consortium name="The Broad Institute Genome Sequencing Center for Infectious Disease"/>
            <person name="Wu L."/>
            <person name="Ma J."/>
        </authorList>
    </citation>
    <scope>NUCLEOTIDE SEQUENCE [LARGE SCALE GENOMIC DNA]</scope>
    <source>
        <strain evidence="2 3">JCM 14331</strain>
    </source>
</reference>
<keyword evidence="1" id="KW-0812">Transmembrane</keyword>
<feature type="transmembrane region" description="Helical" evidence="1">
    <location>
        <begin position="251"/>
        <end position="270"/>
    </location>
</feature>
<comment type="caution">
    <text evidence="2">The sequence shown here is derived from an EMBL/GenBank/DDBJ whole genome shotgun (WGS) entry which is preliminary data.</text>
</comment>
<protein>
    <submittedName>
        <fullName evidence="2">Uncharacterized protein</fullName>
    </submittedName>
</protein>
<feature type="transmembrane region" description="Helical" evidence="1">
    <location>
        <begin position="291"/>
        <end position="308"/>
    </location>
</feature>
<proteinExistence type="predicted"/>
<accession>A0ABN1E6U0</accession>
<dbReference type="Proteomes" id="UP001501169">
    <property type="component" value="Unassembled WGS sequence"/>
</dbReference>
<evidence type="ECO:0000256" key="1">
    <source>
        <dbReference type="SAM" id="Phobius"/>
    </source>
</evidence>
<name>A0ABN1E6U0_9GAMM</name>
<gene>
    <name evidence="2" type="ORF">GCM10009098_30590</name>
</gene>
<dbReference type="EMBL" id="BAAAEO010000004">
    <property type="protein sequence ID" value="GAA0560398.1"/>
    <property type="molecule type" value="Genomic_DNA"/>
</dbReference>
<feature type="transmembrane region" description="Helical" evidence="1">
    <location>
        <begin position="198"/>
        <end position="216"/>
    </location>
</feature>
<feature type="transmembrane region" description="Helical" evidence="1">
    <location>
        <begin position="223"/>
        <end position="245"/>
    </location>
</feature>
<evidence type="ECO:0000313" key="2">
    <source>
        <dbReference type="EMBL" id="GAA0560398.1"/>
    </source>
</evidence>
<sequence length="311" mass="35410">MIFDGQVKEGKDKQLIGTFLCKFLKISESNRDKLFSGRTYSLRNNLNQQQANELHAKLEQAGILTKVIREKSLQEDVTYQETVVNSASHVKSEADDYRVTVSNKVLCKHCGSLLQDGAVSTQFTDTHPEPVTALPKMPELQNNAAVSPVELETLDLIPWWKERFKLLQDSGAAEMGFKDYFVHGITKLPKSDSKKLTFQWFSMLIGLVIGPLLYLFKGMFRKGLFLTLLSTVVSTIVAICMTLMGYEFKPFISSLIAMVIVAQLYIYDYFRYKIINETFWPGLPKWMGSPVTITLAWLAFIGFIYWISELI</sequence>
<keyword evidence="1" id="KW-0472">Membrane</keyword>
<keyword evidence="1" id="KW-1133">Transmembrane helix</keyword>
<organism evidence="2 3">
    <name type="scientific">Rheinheimera aquimaris</name>
    <dbReference type="NCBI Taxonomy" id="412437"/>
    <lineage>
        <taxon>Bacteria</taxon>
        <taxon>Pseudomonadati</taxon>
        <taxon>Pseudomonadota</taxon>
        <taxon>Gammaproteobacteria</taxon>
        <taxon>Chromatiales</taxon>
        <taxon>Chromatiaceae</taxon>
        <taxon>Rheinheimera</taxon>
    </lineage>
</organism>
<keyword evidence="3" id="KW-1185">Reference proteome</keyword>